<dbReference type="AlphaFoldDB" id="A0A968GBV8"/>
<proteinExistence type="predicted"/>
<organism evidence="1 2">
    <name type="scientific">Entomospira entomophila</name>
    <dbReference type="NCBI Taxonomy" id="2719988"/>
    <lineage>
        <taxon>Bacteria</taxon>
        <taxon>Pseudomonadati</taxon>
        <taxon>Spirochaetota</taxon>
        <taxon>Spirochaetia</taxon>
        <taxon>Spirochaetales</taxon>
        <taxon>Spirochaetaceae</taxon>
        <taxon>Entomospira</taxon>
    </lineage>
</organism>
<dbReference type="Proteomes" id="UP000711995">
    <property type="component" value="Unassembled WGS sequence"/>
</dbReference>
<evidence type="ECO:0008006" key="3">
    <source>
        <dbReference type="Google" id="ProtNLM"/>
    </source>
</evidence>
<accession>A0A968GBV8</accession>
<dbReference type="Pfam" id="PF03864">
    <property type="entry name" value="Phage_cap_E"/>
    <property type="match status" value="1"/>
</dbReference>
<name>A0A968GBV8_9SPIO</name>
<dbReference type="Gene3D" id="3.30.1930.10">
    <property type="entry name" value="capsid protein of prophage domain"/>
    <property type="match status" value="1"/>
</dbReference>
<reference evidence="1 2" key="1">
    <citation type="submission" date="2020-03" db="EMBL/GenBank/DDBJ databases">
        <title>Spirochaetal bacteria isolated from arthropods constitute a novel genus Entomospira genus novum within the order Spirochaetales.</title>
        <authorList>
            <person name="Grana-Miraglia L."/>
            <person name="Sikutova S."/>
            <person name="Fingerle V."/>
            <person name="Sing A."/>
            <person name="Castillo-Ramirez S."/>
            <person name="Margos G."/>
            <person name="Rudolf I."/>
        </authorList>
    </citation>
    <scope>NUCLEOTIDE SEQUENCE [LARGE SCALE GENOMIC DNA]</scope>
    <source>
        <strain evidence="1 2">BR193</strain>
    </source>
</reference>
<keyword evidence="2" id="KW-1185">Reference proteome</keyword>
<dbReference type="Gene3D" id="3.15.30.10">
    <property type="entry name" value="putative capsid protein of prophage domain like"/>
    <property type="match status" value="1"/>
</dbReference>
<sequence length="359" mass="40167">MSKLISDYFMDASHSLPYVSHLAQEMHGLQRLFSKRIYSNQSVIRFAEHTEHQFIPDDLPANSNFGYKVQAGEFSRGIYEIPFFATETNLSAHTFKEPIPPESLMGRPLGERQRRAWHIANTWAAQGRMMGRELERQAASALWYGKIAFKNNTSPDFNRDPNAMLHVAKSWSDPSADILGDLTALAEQIIHHGGSPDTVIMGPRAFDGMMKNEVIAKLLDNRRIEVGNIAPRIQPTGMVRSAVLYISGHPITFYQYNQKYDVPVEGGKKERRAYLDPQAVMMMDSSQELVGFFGSSILLDEYRLANHITVQGMQFDAFVYTQPPSALTVGMQARPLLCPAMPNLTAVLKADGTKIEAGA</sequence>
<dbReference type="InterPro" id="IPR005564">
    <property type="entry name" value="Major_capsid_GpE"/>
</dbReference>
<evidence type="ECO:0000313" key="1">
    <source>
        <dbReference type="EMBL" id="NIZ41515.1"/>
    </source>
</evidence>
<dbReference type="EMBL" id="JAATLJ010000004">
    <property type="protein sequence ID" value="NIZ41515.1"/>
    <property type="molecule type" value="Genomic_DNA"/>
</dbReference>
<comment type="caution">
    <text evidence="1">The sequence shown here is derived from an EMBL/GenBank/DDBJ whole genome shotgun (WGS) entry which is preliminary data.</text>
</comment>
<protein>
    <recommendedName>
        <fullName evidence="3">Major capsid protein</fullName>
    </recommendedName>
</protein>
<evidence type="ECO:0000313" key="2">
    <source>
        <dbReference type="Proteomes" id="UP000711995"/>
    </source>
</evidence>
<dbReference type="RefSeq" id="WP_167701137.1">
    <property type="nucleotide sequence ID" value="NZ_CP118177.1"/>
</dbReference>
<gene>
    <name evidence="1" type="ORF">HCT14_08335</name>
</gene>